<comment type="caution">
    <text evidence="5">The sequence shown here is derived from an EMBL/GenBank/DDBJ whole genome shotgun (WGS) entry which is preliminary data.</text>
</comment>
<dbReference type="Gene3D" id="1.10.260.40">
    <property type="entry name" value="lambda repressor-like DNA-binding domains"/>
    <property type="match status" value="1"/>
</dbReference>
<dbReference type="InterPro" id="IPR050807">
    <property type="entry name" value="TransReg_Diox_bact_type"/>
</dbReference>
<dbReference type="CDD" id="cd00093">
    <property type="entry name" value="HTH_XRE"/>
    <property type="match status" value="1"/>
</dbReference>
<dbReference type="PANTHER" id="PTHR46797:SF23">
    <property type="entry name" value="HTH-TYPE TRANSCRIPTIONAL REGULATOR SUTR"/>
    <property type="match status" value="1"/>
</dbReference>
<dbReference type="PANTHER" id="PTHR46797">
    <property type="entry name" value="HTH-TYPE TRANSCRIPTIONAL REGULATOR"/>
    <property type="match status" value="1"/>
</dbReference>
<feature type="domain" description="HTH cro/C1-type" evidence="4">
    <location>
        <begin position="33"/>
        <end position="88"/>
    </location>
</feature>
<evidence type="ECO:0000313" key="6">
    <source>
        <dbReference type="Proteomes" id="UP000791080"/>
    </source>
</evidence>
<reference evidence="5 6" key="1">
    <citation type="submission" date="2022-06" db="EMBL/GenBank/DDBJ databases">
        <title>Genomic Encyclopedia of Type Strains, Phase I: the one thousand microbial genomes (KMG-I) project.</title>
        <authorList>
            <person name="Kyrpides N."/>
        </authorList>
    </citation>
    <scope>NUCLEOTIDE SEQUENCE [LARGE SCALE GENOMIC DNA]</scope>
    <source>
        <strain evidence="5 6">DSM 43889</strain>
    </source>
</reference>
<dbReference type="RefSeq" id="WP_051314342.1">
    <property type="nucleotide sequence ID" value="NZ_AUBJ02000001.1"/>
</dbReference>
<dbReference type="EMBL" id="AUBJ02000001">
    <property type="protein sequence ID" value="MCP2331069.1"/>
    <property type="molecule type" value="Genomic_DNA"/>
</dbReference>
<evidence type="ECO:0000313" key="5">
    <source>
        <dbReference type="EMBL" id="MCP2331069.1"/>
    </source>
</evidence>
<keyword evidence="3" id="KW-0804">Transcription</keyword>
<keyword evidence="6" id="KW-1185">Reference proteome</keyword>
<organism evidence="5 6">
    <name type="scientific">Actinoalloteichus caeruleus DSM 43889</name>
    <dbReference type="NCBI Taxonomy" id="1120930"/>
    <lineage>
        <taxon>Bacteria</taxon>
        <taxon>Bacillati</taxon>
        <taxon>Actinomycetota</taxon>
        <taxon>Actinomycetes</taxon>
        <taxon>Pseudonocardiales</taxon>
        <taxon>Pseudonocardiaceae</taxon>
        <taxon>Actinoalloteichus</taxon>
        <taxon>Actinoalloteichus cyanogriseus</taxon>
    </lineage>
</organism>
<dbReference type="InterPro" id="IPR001387">
    <property type="entry name" value="Cro/C1-type_HTH"/>
</dbReference>
<accession>A0ABT1JFK9</accession>
<name>A0ABT1JFK9_ACTCY</name>
<evidence type="ECO:0000259" key="4">
    <source>
        <dbReference type="PROSITE" id="PS50943"/>
    </source>
</evidence>
<protein>
    <submittedName>
        <fullName evidence="5">Transcriptional regulator, contains XRE-family HTH domain</fullName>
    </submittedName>
</protein>
<proteinExistence type="predicted"/>
<sequence length="426" mass="46842">MLEARDEQVEVSWAVPPPRRTMMDNTEHLGRRIRALRHARGMSQQVLADLSGFTKSYLSHIETGTRPVERRSTLEALAAALRVAPSEISGPLAWSAPDPVAAEARAVTEDLAAVLADHRVGDVPDRPVRPWGEVAADVRRLNSDLRPRADYAAQGYLLPRLVEELLVTAGRASSPHRTDALVALADCYHAAAVIAKNTGVRPLAWVAADRLMGVAERLGRPEHTAHALWVRTHMIGGVGRERQIRQAGRWLDLLADEMSDHRVAQAAGQLHLTAAFAHATLADARGAADHLHEAEVVANRLSSDAGRFGYLWFGRTNVTFWRVSIAAELGEHTLVERLAEGVDPGTLPDRGRQAQFYSDYGRSLVRAGRTRERGVRVLRRAEELAPQLTRNNPLVREAVRFVLGRRLAEPAAREARGMAHRMGVAA</sequence>
<dbReference type="InterPro" id="IPR010982">
    <property type="entry name" value="Lambda_DNA-bd_dom_sf"/>
</dbReference>
<keyword evidence="1" id="KW-0805">Transcription regulation</keyword>
<dbReference type="SMART" id="SM00530">
    <property type="entry name" value="HTH_XRE"/>
    <property type="match status" value="1"/>
</dbReference>
<evidence type="ECO:0000256" key="2">
    <source>
        <dbReference type="ARBA" id="ARBA00023125"/>
    </source>
</evidence>
<evidence type="ECO:0000256" key="1">
    <source>
        <dbReference type="ARBA" id="ARBA00023015"/>
    </source>
</evidence>
<dbReference type="Proteomes" id="UP000791080">
    <property type="component" value="Unassembled WGS sequence"/>
</dbReference>
<dbReference type="PROSITE" id="PS50943">
    <property type="entry name" value="HTH_CROC1"/>
    <property type="match status" value="1"/>
</dbReference>
<dbReference type="SUPFAM" id="SSF47413">
    <property type="entry name" value="lambda repressor-like DNA-binding domains"/>
    <property type="match status" value="1"/>
</dbReference>
<evidence type="ECO:0000256" key="3">
    <source>
        <dbReference type="ARBA" id="ARBA00023163"/>
    </source>
</evidence>
<keyword evidence="2" id="KW-0238">DNA-binding</keyword>
<gene>
    <name evidence="5" type="ORF">G443_001339</name>
</gene>
<dbReference type="Pfam" id="PF13560">
    <property type="entry name" value="HTH_31"/>
    <property type="match status" value="1"/>
</dbReference>